<dbReference type="InterPro" id="IPR029063">
    <property type="entry name" value="SAM-dependent_MTases_sf"/>
</dbReference>
<dbReference type="KEGG" id="shd:SUTH_02780"/>
<name>W0SGZ4_9PROT</name>
<organism evidence="2 3">
    <name type="scientific">Sulfuritalea hydrogenivorans sk43H</name>
    <dbReference type="NCBI Taxonomy" id="1223802"/>
    <lineage>
        <taxon>Bacteria</taxon>
        <taxon>Pseudomonadati</taxon>
        <taxon>Pseudomonadota</taxon>
        <taxon>Betaproteobacteria</taxon>
        <taxon>Nitrosomonadales</taxon>
        <taxon>Sterolibacteriaceae</taxon>
        <taxon>Sulfuritalea</taxon>
    </lineage>
</organism>
<dbReference type="NCBIfam" id="TIGR01444">
    <property type="entry name" value="fkbM_fam"/>
    <property type="match status" value="1"/>
</dbReference>
<dbReference type="PANTHER" id="PTHR34203:SF15">
    <property type="entry name" value="SLL1173 PROTEIN"/>
    <property type="match status" value="1"/>
</dbReference>
<dbReference type="InterPro" id="IPR052514">
    <property type="entry name" value="SAM-dependent_MTase"/>
</dbReference>
<dbReference type="OrthoDB" id="7016221at2"/>
<dbReference type="RefSeq" id="WP_041100053.1">
    <property type="nucleotide sequence ID" value="NZ_AP012547.1"/>
</dbReference>
<dbReference type="PANTHER" id="PTHR34203">
    <property type="entry name" value="METHYLTRANSFERASE, FKBM FAMILY PROTEIN"/>
    <property type="match status" value="1"/>
</dbReference>
<dbReference type="InterPro" id="IPR006342">
    <property type="entry name" value="FkbM_mtfrase"/>
</dbReference>
<keyword evidence="3" id="KW-1185">Reference proteome</keyword>
<evidence type="ECO:0000313" key="2">
    <source>
        <dbReference type="EMBL" id="BAO30559.1"/>
    </source>
</evidence>
<dbReference type="HOGENOM" id="CLU_885448_0_0_4"/>
<protein>
    <recommendedName>
        <fullName evidence="1">Methyltransferase FkbM domain-containing protein</fullName>
    </recommendedName>
</protein>
<proteinExistence type="predicted"/>
<evidence type="ECO:0000259" key="1">
    <source>
        <dbReference type="Pfam" id="PF05050"/>
    </source>
</evidence>
<gene>
    <name evidence="2" type="ORF">SUTH_02780</name>
</gene>
<dbReference type="EMBL" id="AP012547">
    <property type="protein sequence ID" value="BAO30559.1"/>
    <property type="molecule type" value="Genomic_DNA"/>
</dbReference>
<accession>W0SGZ4</accession>
<dbReference type="Gene3D" id="3.40.50.150">
    <property type="entry name" value="Vaccinia Virus protein VP39"/>
    <property type="match status" value="1"/>
</dbReference>
<dbReference type="SUPFAM" id="SSF53335">
    <property type="entry name" value="S-adenosyl-L-methionine-dependent methyltransferases"/>
    <property type="match status" value="1"/>
</dbReference>
<dbReference type="Pfam" id="PF05050">
    <property type="entry name" value="Methyltransf_21"/>
    <property type="match status" value="1"/>
</dbReference>
<dbReference type="AlphaFoldDB" id="W0SGZ4"/>
<reference evidence="2 3" key="1">
    <citation type="journal article" date="2014" name="Syst. Appl. Microbiol.">
        <title>Complete genomes of freshwater sulfur oxidizers Sulfuricella denitrificans skB26 and Sulfuritalea hydrogenivorans sk43H: genetic insights into the sulfur oxidation pathway of betaproteobacteria.</title>
        <authorList>
            <person name="Watanabe T."/>
            <person name="Kojima H."/>
            <person name="Fukui M."/>
        </authorList>
    </citation>
    <scope>NUCLEOTIDE SEQUENCE [LARGE SCALE GENOMIC DNA]</scope>
    <source>
        <strain evidence="2">DSM22779</strain>
    </source>
</reference>
<evidence type="ECO:0000313" key="3">
    <source>
        <dbReference type="Proteomes" id="UP000031637"/>
    </source>
</evidence>
<dbReference type="Proteomes" id="UP000031637">
    <property type="component" value="Chromosome"/>
</dbReference>
<feature type="domain" description="Methyltransferase FkbM" evidence="1">
    <location>
        <begin position="124"/>
        <end position="285"/>
    </location>
</feature>
<sequence>MSVKARVRDAISRNPLMHGWFVAVCARFTMRLFNLQTYLSIGDLRAKFRAALWRKFMEMAGQLGTEKIVISNNRAVFYYPDGCAFNVSAAKASISGTQFSYGGYEAEETRLMASVVAAGSTVIDVGANFGWHAIHLSRRVGDSGKVLAFEPIPATYAELTENVALNACNNLKSFSFALGNEARTISMYLPGTDMGAGAASQFLDTGDRVEVSMLRLDDVLDREGVEHVDFIKADIEGGELNFLRGTERLINRCHPVIFVEIVDIHCHRFGYVPQDLIQLLTGHGYHGNYIDENGALVDIDVTRPQNGNYLFRPA</sequence>